<proteinExistence type="predicted"/>
<dbReference type="Pfam" id="PF12945">
    <property type="entry name" value="PilZNR"/>
    <property type="match status" value="1"/>
</dbReference>
<evidence type="ECO:0000259" key="4">
    <source>
        <dbReference type="Pfam" id="PF07238"/>
    </source>
</evidence>
<reference evidence="7" key="1">
    <citation type="journal article" date="2019" name="Int. J. Syst. Evol. Microbiol.">
        <title>The Global Catalogue of Microorganisms (GCM) 10K type strain sequencing project: providing services to taxonomists for standard genome sequencing and annotation.</title>
        <authorList>
            <consortium name="The Broad Institute Genomics Platform"/>
            <consortium name="The Broad Institute Genome Sequencing Center for Infectious Disease"/>
            <person name="Wu L."/>
            <person name="Ma J."/>
        </authorList>
    </citation>
    <scope>NUCLEOTIDE SEQUENCE [LARGE SCALE GENOMIC DNA]</scope>
    <source>
        <strain evidence="7">NBRC 105857</strain>
    </source>
</reference>
<dbReference type="EMBL" id="BSOJ01000004">
    <property type="protein sequence ID" value="GLR25153.1"/>
    <property type="molecule type" value="Genomic_DNA"/>
</dbReference>
<evidence type="ECO:0000256" key="3">
    <source>
        <dbReference type="ARBA" id="ARBA00023143"/>
    </source>
</evidence>
<dbReference type="Gene3D" id="2.30.110.10">
    <property type="entry name" value="Electron Transport, Fmn-binding Protein, Chain A"/>
    <property type="match status" value="1"/>
</dbReference>
<feature type="domain" description="Type III secretion system flagellar brake protein YcgR PilZN" evidence="5">
    <location>
        <begin position="95"/>
        <end position="176"/>
    </location>
</feature>
<protein>
    <recommendedName>
        <fullName evidence="8">Flagellar brake protein</fullName>
    </recommendedName>
</protein>
<evidence type="ECO:0000313" key="7">
    <source>
        <dbReference type="Proteomes" id="UP001156664"/>
    </source>
</evidence>
<organism evidence="6 7">
    <name type="scientific">Limnobacter litoralis</name>
    <dbReference type="NCBI Taxonomy" id="481366"/>
    <lineage>
        <taxon>Bacteria</taxon>
        <taxon>Pseudomonadati</taxon>
        <taxon>Pseudomonadota</taxon>
        <taxon>Betaproteobacteria</taxon>
        <taxon>Burkholderiales</taxon>
        <taxon>Burkholderiaceae</taxon>
        <taxon>Limnobacter</taxon>
    </lineage>
</organism>
<keyword evidence="1" id="KW-0973">c-di-GMP</keyword>
<gene>
    <name evidence="6" type="ORF">GCM10007875_02400</name>
</gene>
<evidence type="ECO:0008006" key="8">
    <source>
        <dbReference type="Google" id="ProtNLM"/>
    </source>
</evidence>
<sequence length="312" mass="34806">MSNSSDLSPLPVADIKLGEALPFAIFDRQGQLLLAAGQSVHSQKQLDELAQKGLFHNPRWMSDTFVNPKARGTVKPETESRVVAKKAAAVDPSETGSTLKMSVEGADEAFVVRLIGTLDKEAFIVSHPMRDKAFVFVKEGQIWEFRSFYGRSVYRFTAQVEKVLLSPIPLVIVSWPQETHVESKVIRAARRVSTTLPASMRRFKDQVKDVYLNGIIENLSTGGLEFSTSHEATIQKGELVQLAFQLNFGERKFILEPNAQVMSVSSPDDRGQSRYGIAFQDLSDQNFASIHAYVSDRLIQRIESPLYSREGV</sequence>
<evidence type="ECO:0000313" key="6">
    <source>
        <dbReference type="EMBL" id="GLR25153.1"/>
    </source>
</evidence>
<evidence type="ECO:0000256" key="1">
    <source>
        <dbReference type="ARBA" id="ARBA00022636"/>
    </source>
</evidence>
<dbReference type="InterPro" id="IPR009875">
    <property type="entry name" value="PilZ_domain"/>
</dbReference>
<dbReference type="Proteomes" id="UP001156664">
    <property type="component" value="Unassembled WGS sequence"/>
</dbReference>
<accession>A0ABQ5YQE6</accession>
<feature type="domain" description="PilZ" evidence="4">
    <location>
        <begin position="187"/>
        <end position="294"/>
    </location>
</feature>
<dbReference type="Gene3D" id="2.40.10.220">
    <property type="entry name" value="predicted glycosyltransferase like domains"/>
    <property type="match status" value="1"/>
</dbReference>
<name>A0ABQ5YQE6_9BURK</name>
<dbReference type="InterPro" id="IPR012349">
    <property type="entry name" value="Split_barrel_FMN-bd"/>
</dbReference>
<keyword evidence="7" id="KW-1185">Reference proteome</keyword>
<evidence type="ECO:0000259" key="5">
    <source>
        <dbReference type="Pfam" id="PF12945"/>
    </source>
</evidence>
<comment type="caution">
    <text evidence="6">The sequence shown here is derived from an EMBL/GenBank/DDBJ whole genome shotgun (WGS) entry which is preliminary data.</text>
</comment>
<dbReference type="InterPro" id="IPR009926">
    <property type="entry name" value="T3SS_YcgR_PilZN"/>
</dbReference>
<keyword evidence="2" id="KW-0547">Nucleotide-binding</keyword>
<keyword evidence="3" id="KW-0975">Bacterial flagellum</keyword>
<dbReference type="SUPFAM" id="SSF141371">
    <property type="entry name" value="PilZ domain-like"/>
    <property type="match status" value="2"/>
</dbReference>
<evidence type="ECO:0000256" key="2">
    <source>
        <dbReference type="ARBA" id="ARBA00022741"/>
    </source>
</evidence>
<dbReference type="Pfam" id="PF07238">
    <property type="entry name" value="PilZ"/>
    <property type="match status" value="1"/>
</dbReference>
<dbReference type="RefSeq" id="WP_284279471.1">
    <property type="nucleotide sequence ID" value="NZ_BSOJ01000004.1"/>
</dbReference>